<sequence>MIPVLPADIIPPKGSAQPFVQAKHPRNFLVTGATGFLGAFIVAQLIDRVLTLDGVQPDSTALDPLKVTCLARAKTNDAALARVITNLQHHSCWNPQYEPYLVGIAGDISRAQWGLADEDWTSLATSVDAIVHNGAVVHFLAPYHKIAPTNVDGTIWALRLAVAGNKLKPVHYVSSGTVLFSPHQFVTLLSRGEIVREDDPLDPATTVLCTSYGETKWVAEKRCAQAAALGVPVTVVRAAWISGSSKTGTVTDSSSLLFHLIKACIEIGAVPETDEKVGLVAMTPVDYVAELVAALTLMDAAQIKDMPQLRTEPAGTWARKWNLAVLSWDQWCARNVYAIRTQGRGHPLAPLRNQLLGWMQRYLLSIPDWSTMQTNMVMRAWREQLLAANVVEVPTVLATPADELMPLYLADLVVKGFLPAPKAKGTQNLRAKL</sequence>
<dbReference type="AlphaFoldDB" id="A0A0L0T102"/>
<protein>
    <submittedName>
        <fullName evidence="4">Thioester reductase domain-containing protein</fullName>
    </submittedName>
</protein>
<evidence type="ECO:0000313" key="5">
    <source>
        <dbReference type="Proteomes" id="UP000054350"/>
    </source>
</evidence>
<evidence type="ECO:0000256" key="1">
    <source>
        <dbReference type="ARBA" id="ARBA00022450"/>
    </source>
</evidence>
<gene>
    <name evidence="4" type="ORF">AMAG_13087</name>
</gene>
<evidence type="ECO:0000313" key="4">
    <source>
        <dbReference type="EMBL" id="KNE68432.1"/>
    </source>
</evidence>
<dbReference type="Proteomes" id="UP000054350">
    <property type="component" value="Unassembled WGS sequence"/>
</dbReference>
<dbReference type="PANTHER" id="PTHR44845:SF1">
    <property type="entry name" value="L-2-AMINOADIPATE REDUCTASE"/>
    <property type="match status" value="1"/>
</dbReference>
<dbReference type="STRING" id="578462.A0A0L0T102"/>
<keyword evidence="5" id="KW-1185">Reference proteome</keyword>
<feature type="domain" description="Thioester reductase (TE)" evidence="3">
    <location>
        <begin position="30"/>
        <end position="291"/>
    </location>
</feature>
<dbReference type="VEuPathDB" id="FungiDB:AMAG_13087"/>
<dbReference type="EMBL" id="GG745356">
    <property type="protein sequence ID" value="KNE68432.1"/>
    <property type="molecule type" value="Genomic_DNA"/>
</dbReference>
<evidence type="ECO:0000259" key="3">
    <source>
        <dbReference type="Pfam" id="PF07993"/>
    </source>
</evidence>
<proteinExistence type="predicted"/>
<dbReference type="NCBIfam" id="TIGR01746">
    <property type="entry name" value="Thioester-redct"/>
    <property type="match status" value="1"/>
</dbReference>
<keyword evidence="2" id="KW-0597">Phosphoprotein</keyword>
<dbReference type="Gene3D" id="3.40.50.720">
    <property type="entry name" value="NAD(P)-binding Rossmann-like Domain"/>
    <property type="match status" value="1"/>
</dbReference>
<name>A0A0L0T102_ALLM3</name>
<dbReference type="OrthoDB" id="329835at2759"/>
<dbReference type="InterPro" id="IPR013120">
    <property type="entry name" value="FAR_NAD-bd"/>
</dbReference>
<reference evidence="5" key="2">
    <citation type="submission" date="2009-11" db="EMBL/GenBank/DDBJ databases">
        <title>The Genome Sequence of Allomyces macrogynus strain ATCC 38327.</title>
        <authorList>
            <consortium name="The Broad Institute Genome Sequencing Platform"/>
            <person name="Russ C."/>
            <person name="Cuomo C."/>
            <person name="Shea T."/>
            <person name="Young S.K."/>
            <person name="Zeng Q."/>
            <person name="Koehrsen M."/>
            <person name="Haas B."/>
            <person name="Borodovsky M."/>
            <person name="Guigo R."/>
            <person name="Alvarado L."/>
            <person name="Berlin A."/>
            <person name="Borenstein D."/>
            <person name="Chen Z."/>
            <person name="Engels R."/>
            <person name="Freedman E."/>
            <person name="Gellesch M."/>
            <person name="Goldberg J."/>
            <person name="Griggs A."/>
            <person name="Gujja S."/>
            <person name="Heiman D."/>
            <person name="Hepburn T."/>
            <person name="Howarth C."/>
            <person name="Jen D."/>
            <person name="Larson L."/>
            <person name="Lewis B."/>
            <person name="Mehta T."/>
            <person name="Park D."/>
            <person name="Pearson M."/>
            <person name="Roberts A."/>
            <person name="Saif S."/>
            <person name="Shenoy N."/>
            <person name="Sisk P."/>
            <person name="Stolte C."/>
            <person name="Sykes S."/>
            <person name="Walk T."/>
            <person name="White J."/>
            <person name="Yandava C."/>
            <person name="Burger G."/>
            <person name="Gray M.W."/>
            <person name="Holland P.W.H."/>
            <person name="King N."/>
            <person name="Lang F.B.F."/>
            <person name="Roger A.J."/>
            <person name="Ruiz-Trillo I."/>
            <person name="Lander E."/>
            <person name="Nusbaum C."/>
        </authorList>
    </citation>
    <scope>NUCLEOTIDE SEQUENCE [LARGE SCALE GENOMIC DNA]</scope>
    <source>
        <strain evidence="5">ATCC 38327</strain>
    </source>
</reference>
<dbReference type="Pfam" id="PF07993">
    <property type="entry name" value="NAD_binding_4"/>
    <property type="match status" value="1"/>
</dbReference>
<dbReference type="eggNOG" id="KOG1178">
    <property type="taxonomic scope" value="Eukaryota"/>
</dbReference>
<evidence type="ECO:0000256" key="2">
    <source>
        <dbReference type="ARBA" id="ARBA00022553"/>
    </source>
</evidence>
<dbReference type="SUPFAM" id="SSF51735">
    <property type="entry name" value="NAD(P)-binding Rossmann-fold domains"/>
    <property type="match status" value="1"/>
</dbReference>
<keyword evidence="1" id="KW-0596">Phosphopantetheine</keyword>
<dbReference type="PANTHER" id="PTHR44845">
    <property type="entry name" value="CARRIER DOMAIN-CONTAINING PROTEIN"/>
    <property type="match status" value="1"/>
</dbReference>
<dbReference type="InterPro" id="IPR010080">
    <property type="entry name" value="Thioester_reductase-like_dom"/>
</dbReference>
<organism evidence="4 5">
    <name type="scientific">Allomyces macrogynus (strain ATCC 38327)</name>
    <name type="common">Allomyces javanicus var. macrogynus</name>
    <dbReference type="NCBI Taxonomy" id="578462"/>
    <lineage>
        <taxon>Eukaryota</taxon>
        <taxon>Fungi</taxon>
        <taxon>Fungi incertae sedis</taxon>
        <taxon>Blastocladiomycota</taxon>
        <taxon>Blastocladiomycetes</taxon>
        <taxon>Blastocladiales</taxon>
        <taxon>Blastocladiaceae</taxon>
        <taxon>Allomyces</taxon>
    </lineage>
</organism>
<reference evidence="4 5" key="1">
    <citation type="submission" date="2009-11" db="EMBL/GenBank/DDBJ databases">
        <title>Annotation of Allomyces macrogynus ATCC 38327.</title>
        <authorList>
            <consortium name="The Broad Institute Genome Sequencing Platform"/>
            <person name="Russ C."/>
            <person name="Cuomo C."/>
            <person name="Burger G."/>
            <person name="Gray M.W."/>
            <person name="Holland P.W.H."/>
            <person name="King N."/>
            <person name="Lang F.B.F."/>
            <person name="Roger A.J."/>
            <person name="Ruiz-Trillo I."/>
            <person name="Young S.K."/>
            <person name="Zeng Q."/>
            <person name="Gargeya S."/>
            <person name="Fitzgerald M."/>
            <person name="Haas B."/>
            <person name="Abouelleil A."/>
            <person name="Alvarado L."/>
            <person name="Arachchi H.M."/>
            <person name="Berlin A."/>
            <person name="Chapman S.B."/>
            <person name="Gearin G."/>
            <person name="Goldberg J."/>
            <person name="Griggs A."/>
            <person name="Gujja S."/>
            <person name="Hansen M."/>
            <person name="Heiman D."/>
            <person name="Howarth C."/>
            <person name="Larimer J."/>
            <person name="Lui A."/>
            <person name="MacDonald P.J.P."/>
            <person name="McCowen C."/>
            <person name="Montmayeur A."/>
            <person name="Murphy C."/>
            <person name="Neiman D."/>
            <person name="Pearson M."/>
            <person name="Priest M."/>
            <person name="Roberts A."/>
            <person name="Saif S."/>
            <person name="Shea T."/>
            <person name="Sisk P."/>
            <person name="Stolte C."/>
            <person name="Sykes S."/>
            <person name="Wortman J."/>
            <person name="Nusbaum C."/>
            <person name="Birren B."/>
        </authorList>
    </citation>
    <scope>NUCLEOTIDE SEQUENCE [LARGE SCALE GENOMIC DNA]</scope>
    <source>
        <strain evidence="4 5">ATCC 38327</strain>
    </source>
</reference>
<dbReference type="InterPro" id="IPR036291">
    <property type="entry name" value="NAD(P)-bd_dom_sf"/>
</dbReference>
<accession>A0A0L0T102</accession>